<dbReference type="EMBL" id="BAABAT010000025">
    <property type="protein sequence ID" value="GAA4256742.1"/>
    <property type="molecule type" value="Genomic_DNA"/>
</dbReference>
<feature type="compositionally biased region" description="Basic and acidic residues" evidence="1">
    <location>
        <begin position="9"/>
        <end position="19"/>
    </location>
</feature>
<dbReference type="Gene3D" id="3.30.420.40">
    <property type="match status" value="1"/>
</dbReference>
<proteinExistence type="predicted"/>
<keyword evidence="3" id="KW-1185">Reference proteome</keyword>
<dbReference type="InterPro" id="IPR043129">
    <property type="entry name" value="ATPase_NBD"/>
</dbReference>
<comment type="caution">
    <text evidence="2">The sequence shown here is derived from an EMBL/GenBank/DDBJ whole genome shotgun (WGS) entry which is preliminary data.</text>
</comment>
<gene>
    <name evidence="2" type="ORF">GCM10022255_070780</name>
</gene>
<dbReference type="SUPFAM" id="SSF53067">
    <property type="entry name" value="Actin-like ATPase domain"/>
    <property type="match status" value="1"/>
</dbReference>
<feature type="region of interest" description="Disordered" evidence="1">
    <location>
        <begin position="1"/>
        <end position="40"/>
    </location>
</feature>
<dbReference type="PANTHER" id="PTHR42749:SF1">
    <property type="entry name" value="CELL SHAPE-DETERMINING PROTEIN MREB"/>
    <property type="match status" value="1"/>
</dbReference>
<dbReference type="Proteomes" id="UP001500620">
    <property type="component" value="Unassembled WGS sequence"/>
</dbReference>
<evidence type="ECO:0000313" key="3">
    <source>
        <dbReference type="Proteomes" id="UP001500620"/>
    </source>
</evidence>
<protein>
    <submittedName>
        <fullName evidence="2">Rod shape-determining protein</fullName>
    </submittedName>
</protein>
<evidence type="ECO:0000256" key="1">
    <source>
        <dbReference type="SAM" id="MobiDB-lite"/>
    </source>
</evidence>
<accession>A0ABP8DIB5</accession>
<sequence length="279" mass="28479">MLTRPTDNAARERPDDPRRRAGPTRPADEATPHEPAAVGVDLGSANTRVWASGRGTLHVTNPAPAAAQWSGPVVRGRVTDPEAVRLRLSGLLCGRRRPLPAGVVVVACRPVGADAEAQLALREVMTTVFQPARLLFIDTVRAAAVGAGAAPGPLLVADVGAHLTEVAVLAGGVVIAAQRRDVGLHDHAGELDPDAAVIAAVTELIGQVRCQPGRRQAIAAAIRGGLLLVGGGATRPRLAARIAGAAGLPVRRPAAPHLAAVRGAGLAALAALRRGAVRL</sequence>
<name>A0ABP8DIB5_9ACTN</name>
<dbReference type="RefSeq" id="WP_345133707.1">
    <property type="nucleotide sequence ID" value="NZ_BAABAT010000025.1"/>
</dbReference>
<reference evidence="3" key="1">
    <citation type="journal article" date="2019" name="Int. J. Syst. Evol. Microbiol.">
        <title>The Global Catalogue of Microorganisms (GCM) 10K type strain sequencing project: providing services to taxonomists for standard genome sequencing and annotation.</title>
        <authorList>
            <consortium name="The Broad Institute Genomics Platform"/>
            <consortium name="The Broad Institute Genome Sequencing Center for Infectious Disease"/>
            <person name="Wu L."/>
            <person name="Ma J."/>
        </authorList>
    </citation>
    <scope>NUCLEOTIDE SEQUENCE [LARGE SCALE GENOMIC DNA]</scope>
    <source>
        <strain evidence="3">JCM 17441</strain>
    </source>
</reference>
<organism evidence="2 3">
    <name type="scientific">Dactylosporangium darangshiense</name>
    <dbReference type="NCBI Taxonomy" id="579108"/>
    <lineage>
        <taxon>Bacteria</taxon>
        <taxon>Bacillati</taxon>
        <taxon>Actinomycetota</taxon>
        <taxon>Actinomycetes</taxon>
        <taxon>Micromonosporales</taxon>
        <taxon>Micromonosporaceae</taxon>
        <taxon>Dactylosporangium</taxon>
    </lineage>
</organism>
<evidence type="ECO:0000313" key="2">
    <source>
        <dbReference type="EMBL" id="GAA4256742.1"/>
    </source>
</evidence>
<dbReference type="PANTHER" id="PTHR42749">
    <property type="entry name" value="CELL SHAPE-DETERMINING PROTEIN MREB"/>
    <property type="match status" value="1"/>
</dbReference>